<dbReference type="STRING" id="341454.A0A4S2MVA9"/>
<feature type="compositionally biased region" description="Pro residues" evidence="1">
    <location>
        <begin position="375"/>
        <end position="394"/>
    </location>
</feature>
<evidence type="ECO:0000313" key="4">
    <source>
        <dbReference type="Proteomes" id="UP000298138"/>
    </source>
</evidence>
<feature type="compositionally biased region" description="Low complexity" evidence="1">
    <location>
        <begin position="75"/>
        <end position="110"/>
    </location>
</feature>
<keyword evidence="4" id="KW-1185">Reference proteome</keyword>
<dbReference type="InterPro" id="IPR000261">
    <property type="entry name" value="EH_dom"/>
</dbReference>
<accession>A0A4S2MVA9</accession>
<sequence>MPTAPASAALQAATLSFRNSNSASRCPSFPDSTPPSRETHSHSSPTASSPRNNHLLPPNRLTWRPDSGGGDAQWTATRTATTPTERSRSGSPAKSSSSRASHQSASSVAANLAFSRSPATSPIPPMTEEVLPAGGTVSSRLKMFQEGGGDEQRGRERFSGPPPVHQISPERSRPGSPAKTSADGGVDSTSVDGIGALRNMFERGRKPSASPAIHAPSPILAHKQENISLTAAVLATQLSPPGSTATSRCGSPDRSGSVSAPSSSTGNVARKRAPPPIKKKPSLSGSAVQLKSKEPSSPSIPASPAPTRKPALAPSTPPKPPPPRKINLQETSSIRVPSPIPQGLGVAQSTPTKAPAPPPPRASTVSRPSPSIPLKQPPPTPFPTPPVTKKPLPGPTVSSIPTRSPLPPPRATPPTELPSSNLPSTSTAPPPPAPRRTVASDNSTPNLPPPPSPTISAVQSADTGSSFYLVPDSATIAASLAPSRTLTPGPRKTPVPEPPPSRRQGRSSESPNRHLRSTLRDSKKDRKSPSPPPSLLNKLKHHSHHNEAKNPIYIAKITERQRKRYEGLWAANRGLLGVAPNGVHGYVVRDIWGRSRLESRVLAEIWGLVDREGKGWLQREEMVVGTWLVDQSLHGKKVPVKVQNSVWDSVRRINRGR</sequence>
<organism evidence="3 4">
    <name type="scientific">Ascodesmis nigricans</name>
    <dbReference type="NCBI Taxonomy" id="341454"/>
    <lineage>
        <taxon>Eukaryota</taxon>
        <taxon>Fungi</taxon>
        <taxon>Dikarya</taxon>
        <taxon>Ascomycota</taxon>
        <taxon>Pezizomycotina</taxon>
        <taxon>Pezizomycetes</taxon>
        <taxon>Pezizales</taxon>
        <taxon>Ascodesmidaceae</taxon>
        <taxon>Ascodesmis</taxon>
    </lineage>
</organism>
<dbReference type="Gene3D" id="1.10.238.10">
    <property type="entry name" value="EF-hand"/>
    <property type="match status" value="1"/>
</dbReference>
<name>A0A4S2MVA9_9PEZI</name>
<feature type="compositionally biased region" description="Low complexity" evidence="1">
    <location>
        <begin position="362"/>
        <end position="374"/>
    </location>
</feature>
<dbReference type="Proteomes" id="UP000298138">
    <property type="component" value="Unassembled WGS sequence"/>
</dbReference>
<dbReference type="InParanoid" id="A0A4S2MVA9"/>
<evidence type="ECO:0000256" key="1">
    <source>
        <dbReference type="SAM" id="MobiDB-lite"/>
    </source>
</evidence>
<dbReference type="PROSITE" id="PS50031">
    <property type="entry name" value="EH"/>
    <property type="match status" value="1"/>
</dbReference>
<dbReference type="Pfam" id="PF12763">
    <property type="entry name" value="EH"/>
    <property type="match status" value="1"/>
</dbReference>
<feature type="compositionally biased region" description="Basic and acidic residues" evidence="1">
    <location>
        <begin position="518"/>
        <end position="528"/>
    </location>
</feature>
<feature type="compositionally biased region" description="Low complexity" evidence="1">
    <location>
        <begin position="252"/>
        <end position="264"/>
    </location>
</feature>
<dbReference type="EMBL" id="ML220124">
    <property type="protein sequence ID" value="TGZ80463.1"/>
    <property type="molecule type" value="Genomic_DNA"/>
</dbReference>
<feature type="compositionally biased region" description="Basic residues" evidence="1">
    <location>
        <begin position="269"/>
        <end position="281"/>
    </location>
</feature>
<reference evidence="3 4" key="1">
    <citation type="submission" date="2019-04" db="EMBL/GenBank/DDBJ databases">
        <title>Comparative genomics and transcriptomics to analyze fruiting body development in filamentous ascomycetes.</title>
        <authorList>
            <consortium name="DOE Joint Genome Institute"/>
            <person name="Lutkenhaus R."/>
            <person name="Traeger S."/>
            <person name="Breuer J."/>
            <person name="Kuo A."/>
            <person name="Lipzen A."/>
            <person name="Pangilinan J."/>
            <person name="Dilworth D."/>
            <person name="Sandor L."/>
            <person name="Poggeler S."/>
            <person name="Barry K."/>
            <person name="Grigoriev I.V."/>
            <person name="Nowrousian M."/>
        </authorList>
    </citation>
    <scope>NUCLEOTIDE SEQUENCE [LARGE SCALE GENOMIC DNA]</scope>
    <source>
        <strain evidence="3 4">CBS 389.68</strain>
    </source>
</reference>
<dbReference type="OrthoDB" id="10045710at2759"/>
<dbReference type="SMART" id="SM00027">
    <property type="entry name" value="EH"/>
    <property type="match status" value="1"/>
</dbReference>
<feature type="compositionally biased region" description="Polar residues" evidence="1">
    <location>
        <begin position="17"/>
        <end position="36"/>
    </location>
</feature>
<feature type="compositionally biased region" description="Pro residues" evidence="1">
    <location>
        <begin position="315"/>
        <end position="324"/>
    </location>
</feature>
<dbReference type="SUPFAM" id="SSF47473">
    <property type="entry name" value="EF-hand"/>
    <property type="match status" value="1"/>
</dbReference>
<feature type="compositionally biased region" description="Low complexity" evidence="1">
    <location>
        <begin position="207"/>
        <end position="218"/>
    </location>
</feature>
<feature type="compositionally biased region" description="Low complexity" evidence="1">
    <location>
        <begin position="417"/>
        <end position="427"/>
    </location>
</feature>
<feature type="region of interest" description="Disordered" evidence="1">
    <location>
        <begin position="479"/>
        <end position="553"/>
    </location>
</feature>
<protein>
    <recommendedName>
        <fullName evidence="2">EH domain-containing protein</fullName>
    </recommendedName>
</protein>
<proteinExistence type="predicted"/>
<evidence type="ECO:0000259" key="2">
    <source>
        <dbReference type="PROSITE" id="PS50031"/>
    </source>
</evidence>
<dbReference type="AlphaFoldDB" id="A0A4S2MVA9"/>
<gene>
    <name evidence="3" type="ORF">EX30DRAFT_51293</name>
</gene>
<feature type="domain" description="EH" evidence="2">
    <location>
        <begin position="561"/>
        <end position="653"/>
    </location>
</feature>
<feature type="compositionally biased region" description="Pro residues" evidence="1">
    <location>
        <begin position="404"/>
        <end position="416"/>
    </location>
</feature>
<feature type="region of interest" description="Disordered" evidence="1">
    <location>
        <begin position="237"/>
        <end position="459"/>
    </location>
</feature>
<feature type="compositionally biased region" description="Polar residues" evidence="1">
    <location>
        <begin position="237"/>
        <end position="249"/>
    </location>
</feature>
<dbReference type="InterPro" id="IPR011992">
    <property type="entry name" value="EF-hand-dom_pair"/>
</dbReference>
<feature type="region of interest" description="Disordered" evidence="1">
    <location>
        <begin position="17"/>
        <end position="218"/>
    </location>
</feature>
<feature type="compositionally biased region" description="Pro residues" evidence="1">
    <location>
        <begin position="491"/>
        <end position="501"/>
    </location>
</feature>
<evidence type="ECO:0000313" key="3">
    <source>
        <dbReference type="EMBL" id="TGZ80463.1"/>
    </source>
</evidence>
<feature type="compositionally biased region" description="Low complexity" evidence="1">
    <location>
        <begin position="295"/>
        <end position="314"/>
    </location>
</feature>